<comment type="caution">
    <text evidence="2">The sequence shown here is derived from an EMBL/GenBank/DDBJ whole genome shotgun (WGS) entry which is preliminary data.</text>
</comment>
<organism evidence="2 3">
    <name type="scientific">Crossiella cryophila</name>
    <dbReference type="NCBI Taxonomy" id="43355"/>
    <lineage>
        <taxon>Bacteria</taxon>
        <taxon>Bacillati</taxon>
        <taxon>Actinomycetota</taxon>
        <taxon>Actinomycetes</taxon>
        <taxon>Pseudonocardiales</taxon>
        <taxon>Pseudonocardiaceae</taxon>
        <taxon>Crossiella</taxon>
    </lineage>
</organism>
<proteinExistence type="predicted"/>
<gene>
    <name evidence="2" type="ORF">HNR67_008317</name>
</gene>
<reference evidence="2 3" key="1">
    <citation type="submission" date="2020-08" db="EMBL/GenBank/DDBJ databases">
        <title>Sequencing the genomes of 1000 actinobacteria strains.</title>
        <authorList>
            <person name="Klenk H.-P."/>
        </authorList>
    </citation>
    <scope>NUCLEOTIDE SEQUENCE [LARGE SCALE GENOMIC DNA]</scope>
    <source>
        <strain evidence="2 3">DSM 44230</strain>
    </source>
</reference>
<evidence type="ECO:0000256" key="1">
    <source>
        <dbReference type="SAM" id="Phobius"/>
    </source>
</evidence>
<feature type="transmembrane region" description="Helical" evidence="1">
    <location>
        <begin position="108"/>
        <end position="128"/>
    </location>
</feature>
<evidence type="ECO:0000313" key="2">
    <source>
        <dbReference type="EMBL" id="MBB4682199.1"/>
    </source>
</evidence>
<dbReference type="Proteomes" id="UP000533598">
    <property type="component" value="Unassembled WGS sequence"/>
</dbReference>
<keyword evidence="1" id="KW-0812">Transmembrane</keyword>
<feature type="transmembrane region" description="Helical" evidence="1">
    <location>
        <begin position="134"/>
        <end position="157"/>
    </location>
</feature>
<keyword evidence="3" id="KW-1185">Reference proteome</keyword>
<dbReference type="AlphaFoldDB" id="A0A7W7CJ71"/>
<feature type="transmembrane region" description="Helical" evidence="1">
    <location>
        <begin position="56"/>
        <end position="75"/>
    </location>
</feature>
<name>A0A7W7CJ71_9PSEU</name>
<protein>
    <submittedName>
        <fullName evidence="2">Uncharacterized protein</fullName>
    </submittedName>
</protein>
<accession>A0A7W7CJ71</accession>
<dbReference type="EMBL" id="JACHMH010000001">
    <property type="protein sequence ID" value="MBB4682199.1"/>
    <property type="molecule type" value="Genomic_DNA"/>
</dbReference>
<keyword evidence="1" id="KW-1133">Transmembrane helix</keyword>
<evidence type="ECO:0000313" key="3">
    <source>
        <dbReference type="Proteomes" id="UP000533598"/>
    </source>
</evidence>
<feature type="transmembrane region" description="Helical" evidence="1">
    <location>
        <begin position="32"/>
        <end position="50"/>
    </location>
</feature>
<dbReference type="RefSeq" id="WP_185009309.1">
    <property type="nucleotide sequence ID" value="NZ_BAAAUI010000037.1"/>
</dbReference>
<sequence>MTRREERSYRRAQLLDDPRFERFRTLTARRRLVGALIALLVAEAALFTLVPADPLLLLIAAALVTVACVLCIGLLKASTRGVEELPERNLDEYQLALRGEVYARAYRIGQALLCAELVVVGAWLGFALPSPGKGVVIVALLIPFQLAVVLPTMVAAWHRKV</sequence>
<keyword evidence="1" id="KW-0472">Membrane</keyword>